<name>A0A919V920_9ACTN</name>
<proteinExistence type="predicted"/>
<accession>A0A919V920</accession>
<gene>
    <name evidence="1" type="ORF">Ssi02_52440</name>
</gene>
<sequence>MRVPGGGFSAESVLSYSSGQTAEKTLLDEREHRLMINSDIEKYGSRRDADHVRLQEMLMRALDMAALTAGLTTLEWKRQPQGDGEFTVLPPNTSATAVLGDFLTALTRGIDVFNQGPLRMRLRLAVNCGPIHVVGAAGSPGRHATASGRLLDSDALRTAMRACPRANLGVIVSDRIYDDFIGQGYGGPSPEDFRHVHVRNKTFEGQAYVLLPGHNVHRLPELDEYSVKSTAPDGDTEGFNDTRGGGITVHGDYYKGNTNKVSGNGVVQTVGGDAYFGTPPWNGGHPR</sequence>
<dbReference type="AlphaFoldDB" id="A0A919V920"/>
<protein>
    <submittedName>
        <fullName evidence="1">Uncharacterized protein</fullName>
    </submittedName>
</protein>
<evidence type="ECO:0000313" key="1">
    <source>
        <dbReference type="EMBL" id="GII95013.1"/>
    </source>
</evidence>
<comment type="caution">
    <text evidence="1">The sequence shown here is derived from an EMBL/GenBank/DDBJ whole genome shotgun (WGS) entry which is preliminary data.</text>
</comment>
<organism evidence="1 2">
    <name type="scientific">Sinosporangium siamense</name>
    <dbReference type="NCBI Taxonomy" id="1367973"/>
    <lineage>
        <taxon>Bacteria</taxon>
        <taxon>Bacillati</taxon>
        <taxon>Actinomycetota</taxon>
        <taxon>Actinomycetes</taxon>
        <taxon>Streptosporangiales</taxon>
        <taxon>Streptosporangiaceae</taxon>
        <taxon>Sinosporangium</taxon>
    </lineage>
</organism>
<dbReference type="EMBL" id="BOOW01000032">
    <property type="protein sequence ID" value="GII95013.1"/>
    <property type="molecule type" value="Genomic_DNA"/>
</dbReference>
<keyword evidence="2" id="KW-1185">Reference proteome</keyword>
<reference evidence="1" key="1">
    <citation type="submission" date="2021-01" db="EMBL/GenBank/DDBJ databases">
        <title>Whole genome shotgun sequence of Sinosporangium siamense NBRC 109515.</title>
        <authorList>
            <person name="Komaki H."/>
            <person name="Tamura T."/>
        </authorList>
    </citation>
    <scope>NUCLEOTIDE SEQUENCE</scope>
    <source>
        <strain evidence="1">NBRC 109515</strain>
    </source>
</reference>
<dbReference type="Proteomes" id="UP000606172">
    <property type="component" value="Unassembled WGS sequence"/>
</dbReference>
<evidence type="ECO:0000313" key="2">
    <source>
        <dbReference type="Proteomes" id="UP000606172"/>
    </source>
</evidence>